<dbReference type="AlphaFoldDB" id="A0A7J6T293"/>
<feature type="domain" description="EF-hand" evidence="4">
    <location>
        <begin position="443"/>
        <end position="478"/>
    </location>
</feature>
<sequence length="525" mass="59000">MKAHERAAYKTLQLAHARELSRILRPIHKEYTALSSSLDAFARSSSKYLPAREKLRLKAKRRHAQLLEIRGHSEARKQRFRRQLDNANDKTMTAFEASRDSADSALMTALENARASDNPHDGSTLGSMIKSRTKELESILKAKLPRYTPDAKADSKPSVPEALPQEPLSPSFPDRLIRTKSYSSIGRIPQPDRARGRASSLADLSRPTPASDYFCSPLVGRRHDRLSRKSIFPDRESSNGWDADMAEVFVKKVSLYDKRMQEDVRSGINYLPKGESRPASVMSERREVEKTVVEVPQDTSVPPRIYHPPEESELLKFMRRKLVAAAGSWGKGTSWRDLFTKCDADFSGELTESSINKAVRVHLRIPTTVLSDQQVADFVREIDADESGSVSLKELIQFLEKAPVGSVEDTLEEGIRKARGQAREQMHLTMSRVRRRMIAGMKANKLTLERLFGQFDKDRDGTLSLREFNTALRRDLKLSRSDASAKDVAAVFALLDEDGTGSIDIDELKSLIRQPRSGKDSPARG</sequence>
<feature type="domain" description="EF-hand" evidence="4">
    <location>
        <begin position="370"/>
        <end position="405"/>
    </location>
</feature>
<gene>
    <name evidence="5" type="ORF">FOZ62_028445</name>
</gene>
<dbReference type="Proteomes" id="UP000574390">
    <property type="component" value="Unassembled WGS sequence"/>
</dbReference>
<dbReference type="PROSITE" id="PS50222">
    <property type="entry name" value="EF_HAND_2"/>
    <property type="match status" value="3"/>
</dbReference>
<keyword evidence="2" id="KW-0106">Calcium</keyword>
<dbReference type="EMBL" id="JABANM010010934">
    <property type="protein sequence ID" value="KAF4738530.1"/>
    <property type="molecule type" value="Genomic_DNA"/>
</dbReference>
<feature type="region of interest" description="Disordered" evidence="3">
    <location>
        <begin position="147"/>
        <end position="206"/>
    </location>
</feature>
<evidence type="ECO:0000259" key="4">
    <source>
        <dbReference type="PROSITE" id="PS50222"/>
    </source>
</evidence>
<dbReference type="InterPro" id="IPR018247">
    <property type="entry name" value="EF_Hand_1_Ca_BS"/>
</dbReference>
<keyword evidence="1" id="KW-0677">Repeat</keyword>
<reference evidence="5 6" key="1">
    <citation type="submission" date="2020-04" db="EMBL/GenBank/DDBJ databases">
        <title>Perkinsus olseni comparative genomics.</title>
        <authorList>
            <person name="Bogema D.R."/>
        </authorList>
    </citation>
    <scope>NUCLEOTIDE SEQUENCE [LARGE SCALE GENOMIC DNA]</scope>
    <source>
        <strain evidence="5">ATCC PRA-205</strain>
    </source>
</reference>
<dbReference type="GO" id="GO:0005509">
    <property type="term" value="F:calcium ion binding"/>
    <property type="evidence" value="ECO:0007669"/>
    <property type="project" value="InterPro"/>
</dbReference>
<evidence type="ECO:0000256" key="1">
    <source>
        <dbReference type="ARBA" id="ARBA00022737"/>
    </source>
</evidence>
<protein>
    <recommendedName>
        <fullName evidence="4">EF-hand domain-containing protein</fullName>
    </recommendedName>
</protein>
<dbReference type="PROSITE" id="PS00018">
    <property type="entry name" value="EF_HAND_1"/>
    <property type="match status" value="3"/>
</dbReference>
<name>A0A7J6T293_PEROL</name>
<dbReference type="Pfam" id="PF13499">
    <property type="entry name" value="EF-hand_7"/>
    <property type="match status" value="1"/>
</dbReference>
<dbReference type="SMART" id="SM00054">
    <property type="entry name" value="EFh"/>
    <property type="match status" value="3"/>
</dbReference>
<dbReference type="InterPro" id="IPR050145">
    <property type="entry name" value="Centrin_CML-like"/>
</dbReference>
<evidence type="ECO:0000256" key="3">
    <source>
        <dbReference type="SAM" id="MobiDB-lite"/>
    </source>
</evidence>
<dbReference type="InterPro" id="IPR011992">
    <property type="entry name" value="EF-hand-dom_pair"/>
</dbReference>
<dbReference type="Gene3D" id="1.10.238.10">
    <property type="entry name" value="EF-hand"/>
    <property type="match status" value="2"/>
</dbReference>
<accession>A0A7J6T293</accession>
<proteinExistence type="predicted"/>
<dbReference type="InterPro" id="IPR002048">
    <property type="entry name" value="EF_hand_dom"/>
</dbReference>
<comment type="caution">
    <text evidence="5">The sequence shown here is derived from an EMBL/GenBank/DDBJ whole genome shotgun (WGS) entry which is preliminary data.</text>
</comment>
<dbReference type="CDD" id="cd00051">
    <property type="entry name" value="EFh"/>
    <property type="match status" value="1"/>
</dbReference>
<dbReference type="SUPFAM" id="SSF47473">
    <property type="entry name" value="EF-hand"/>
    <property type="match status" value="1"/>
</dbReference>
<feature type="domain" description="EF-hand" evidence="4">
    <location>
        <begin position="483"/>
        <end position="518"/>
    </location>
</feature>
<dbReference type="Pfam" id="PF13833">
    <property type="entry name" value="EF-hand_8"/>
    <property type="match status" value="1"/>
</dbReference>
<evidence type="ECO:0000256" key="2">
    <source>
        <dbReference type="ARBA" id="ARBA00022837"/>
    </source>
</evidence>
<evidence type="ECO:0000313" key="5">
    <source>
        <dbReference type="EMBL" id="KAF4738530.1"/>
    </source>
</evidence>
<dbReference type="PANTHER" id="PTHR23050">
    <property type="entry name" value="CALCIUM BINDING PROTEIN"/>
    <property type="match status" value="1"/>
</dbReference>
<organism evidence="5 6">
    <name type="scientific">Perkinsus olseni</name>
    <name type="common">Perkinsus atlanticus</name>
    <dbReference type="NCBI Taxonomy" id="32597"/>
    <lineage>
        <taxon>Eukaryota</taxon>
        <taxon>Sar</taxon>
        <taxon>Alveolata</taxon>
        <taxon>Perkinsozoa</taxon>
        <taxon>Perkinsea</taxon>
        <taxon>Perkinsida</taxon>
        <taxon>Perkinsidae</taxon>
        <taxon>Perkinsus</taxon>
    </lineage>
</organism>
<evidence type="ECO:0000313" key="6">
    <source>
        <dbReference type="Proteomes" id="UP000574390"/>
    </source>
</evidence>